<dbReference type="InterPro" id="IPR045761">
    <property type="entry name" value="ODP_dom"/>
</dbReference>
<evidence type="ECO:0000313" key="4">
    <source>
        <dbReference type="Proteomes" id="UP001056426"/>
    </source>
</evidence>
<dbReference type="PROSITE" id="PS50902">
    <property type="entry name" value="FLAVODOXIN_LIKE"/>
    <property type="match status" value="1"/>
</dbReference>
<dbReference type="InterPro" id="IPR001279">
    <property type="entry name" value="Metallo-B-lactamas"/>
</dbReference>
<dbReference type="SUPFAM" id="SSF56281">
    <property type="entry name" value="Metallo-hydrolase/oxidoreductase"/>
    <property type="match status" value="1"/>
</dbReference>
<dbReference type="SMART" id="SM00849">
    <property type="entry name" value="Lactamase_B"/>
    <property type="match status" value="1"/>
</dbReference>
<dbReference type="InterPro" id="IPR036866">
    <property type="entry name" value="RibonucZ/Hydroxyglut_hydro"/>
</dbReference>
<comment type="similarity">
    <text evidence="1">In the N-terminal section; belongs to the zinc metallo-hydrolase group 3 family.</text>
</comment>
<dbReference type="PIRSF" id="PIRSF005243">
    <property type="entry name" value="ROO"/>
    <property type="match status" value="1"/>
</dbReference>
<dbReference type="SUPFAM" id="SSF52218">
    <property type="entry name" value="Flavoproteins"/>
    <property type="match status" value="1"/>
</dbReference>
<feature type="domain" description="Flavodoxin-like" evidence="2">
    <location>
        <begin position="252"/>
        <end position="391"/>
    </location>
</feature>
<accession>A0A9J6ZTC6</accession>
<dbReference type="PANTHER" id="PTHR43717">
    <property type="entry name" value="ANAEROBIC NITRIC OXIDE REDUCTASE FLAVORUBREDOXIN"/>
    <property type="match status" value="1"/>
</dbReference>
<dbReference type="EMBL" id="CP098400">
    <property type="protein sequence ID" value="URW80854.1"/>
    <property type="molecule type" value="Genomic_DNA"/>
</dbReference>
<dbReference type="CDD" id="cd07709">
    <property type="entry name" value="flavodiiron_proteins_MBL-fold"/>
    <property type="match status" value="1"/>
</dbReference>
<reference evidence="3" key="1">
    <citation type="submission" date="2022-05" db="EMBL/GenBank/DDBJ databases">
        <authorList>
            <person name="Sun X."/>
        </authorList>
    </citation>
    <scope>NUCLEOTIDE SEQUENCE</scope>
    <source>
        <strain evidence="3">Ai-910</strain>
    </source>
</reference>
<evidence type="ECO:0000259" key="2">
    <source>
        <dbReference type="PROSITE" id="PS50902"/>
    </source>
</evidence>
<dbReference type="InterPro" id="IPR016440">
    <property type="entry name" value="Rubredoxin-O_OxRdtase"/>
</dbReference>
<gene>
    <name evidence="3" type="ORF">M9189_05755</name>
</gene>
<dbReference type="RefSeq" id="WP_250725325.1">
    <property type="nucleotide sequence ID" value="NZ_CP098400.1"/>
</dbReference>
<dbReference type="GO" id="GO:0009055">
    <property type="term" value="F:electron transfer activity"/>
    <property type="evidence" value="ECO:0007669"/>
    <property type="project" value="InterPro"/>
</dbReference>
<dbReference type="GO" id="GO:0016491">
    <property type="term" value="F:oxidoreductase activity"/>
    <property type="evidence" value="ECO:0007669"/>
    <property type="project" value="InterPro"/>
</dbReference>
<dbReference type="InterPro" id="IPR029039">
    <property type="entry name" value="Flavoprotein-like_sf"/>
</dbReference>
<dbReference type="Gene3D" id="3.60.15.10">
    <property type="entry name" value="Ribonuclease Z/Hydroxyacylglutathione hydrolase-like"/>
    <property type="match status" value="1"/>
</dbReference>
<dbReference type="Proteomes" id="UP001056426">
    <property type="component" value="Chromosome"/>
</dbReference>
<evidence type="ECO:0000256" key="1">
    <source>
        <dbReference type="ARBA" id="ARBA00007121"/>
    </source>
</evidence>
<dbReference type="Pfam" id="PF00258">
    <property type="entry name" value="Flavodoxin_1"/>
    <property type="match status" value="1"/>
</dbReference>
<keyword evidence="4" id="KW-1185">Reference proteome</keyword>
<dbReference type="GO" id="GO:0010181">
    <property type="term" value="F:FMN binding"/>
    <property type="evidence" value="ECO:0007669"/>
    <property type="project" value="InterPro"/>
</dbReference>
<dbReference type="Pfam" id="PF19583">
    <property type="entry name" value="ODP"/>
    <property type="match status" value="1"/>
</dbReference>
<reference evidence="3" key="2">
    <citation type="submission" date="2022-06" db="EMBL/GenBank/DDBJ databases">
        <title>Xiashengella guii gen. nov. sp. nov., a bacterium isolated form anaerobic digestion tank.</title>
        <authorList>
            <person name="Huang H."/>
        </authorList>
    </citation>
    <scope>NUCLEOTIDE SEQUENCE</scope>
    <source>
        <strain evidence="3">Ai-910</strain>
    </source>
</reference>
<dbReference type="PANTHER" id="PTHR43717:SF1">
    <property type="entry name" value="ANAEROBIC NITRIC OXIDE REDUCTASE FLAVORUBREDOXIN"/>
    <property type="match status" value="1"/>
</dbReference>
<protein>
    <submittedName>
        <fullName evidence="3">FprA family A-type flavoprotein</fullName>
    </submittedName>
</protein>
<organism evidence="3 4">
    <name type="scientific">Xiashengella succiniciproducens</name>
    <dbReference type="NCBI Taxonomy" id="2949635"/>
    <lineage>
        <taxon>Bacteria</taxon>
        <taxon>Pseudomonadati</taxon>
        <taxon>Bacteroidota</taxon>
        <taxon>Bacteroidia</taxon>
        <taxon>Marinilabiliales</taxon>
        <taxon>Marinilabiliaceae</taxon>
        <taxon>Xiashengella</taxon>
    </lineage>
</organism>
<dbReference type="Gene3D" id="3.40.50.360">
    <property type="match status" value="1"/>
</dbReference>
<sequence>MYKPVNLAKDVFYVGVNDRRTHLFENMWPLERGVAYNSYLITDEKVALIDGVEIGQVERFLKKIRAVLGARPIDYLVINHMEPDHAGAIQILRELYPDMKLVGNKKTIPMIDGYFGFSDNCIEVDEGSKLELGNHTLQFFMIPMVHWPETMVTYLLEEQILFSADAFGSFGTLDGGIFDDEMDFDYFKDEMRRYYSNIVGKYGSPVRKALEKLATLDIKMIAATHGPVLRTHIAEVLDMYNRWSNYMGEEGVVIAYASMYGHTEEMAEVIAREIAEQGVRSIRMYDVSKTHPSYIISDIFKYNSLILGSPTYSNGLHPNLESLVNKLETIGIPQRNFGFFGNFTWAGAAVKRLQGFAETSGWKVVGVPVEEKHALKSSKYEACRELGRAMASVVKNGK</sequence>
<dbReference type="AlphaFoldDB" id="A0A9J6ZTC6"/>
<proteinExistence type="inferred from homology"/>
<evidence type="ECO:0000313" key="3">
    <source>
        <dbReference type="EMBL" id="URW80854.1"/>
    </source>
</evidence>
<dbReference type="GO" id="GO:0046872">
    <property type="term" value="F:metal ion binding"/>
    <property type="evidence" value="ECO:0007669"/>
    <property type="project" value="InterPro"/>
</dbReference>
<name>A0A9J6ZTC6_9BACT</name>
<dbReference type="KEGG" id="alkq:M9189_05755"/>
<dbReference type="InterPro" id="IPR008254">
    <property type="entry name" value="Flavodoxin/NO_synth"/>
</dbReference>